<evidence type="ECO:0000256" key="1">
    <source>
        <dbReference type="SAM" id="MobiDB-lite"/>
    </source>
</evidence>
<protein>
    <submittedName>
        <fullName evidence="2">Deoxyribodipyrimidine photolyase-related protein</fullName>
    </submittedName>
</protein>
<accession>A0A1H1W0N7</accession>
<dbReference type="InterPro" id="IPR007357">
    <property type="entry name" value="PhrB-like"/>
</dbReference>
<gene>
    <name evidence="2" type="ORF">SAMN04488570_2980</name>
</gene>
<dbReference type="PANTHER" id="PTHR38657">
    <property type="entry name" value="SLR1343 PROTEIN"/>
    <property type="match status" value="1"/>
</dbReference>
<dbReference type="Gene3D" id="1.25.40.80">
    <property type="match status" value="1"/>
</dbReference>
<dbReference type="InterPro" id="IPR036134">
    <property type="entry name" value="Crypto/Photolyase_FAD-like_sf"/>
</dbReference>
<dbReference type="OrthoDB" id="5288100at2"/>
<name>A0A1H1W0N7_9ACTN</name>
<dbReference type="InterPro" id="IPR014729">
    <property type="entry name" value="Rossmann-like_a/b/a_fold"/>
</dbReference>
<dbReference type="InterPro" id="IPR052551">
    <property type="entry name" value="UV-DNA_repair_photolyase"/>
</dbReference>
<dbReference type="STRING" id="642780.SAMN04488570_2980"/>
<dbReference type="AlphaFoldDB" id="A0A1H1W0N7"/>
<dbReference type="Gene3D" id="1.10.10.1710">
    <property type="entry name" value="Deoxyribodipyrimidine photolyase-related"/>
    <property type="match status" value="1"/>
</dbReference>
<reference evidence="3" key="1">
    <citation type="submission" date="2016-10" db="EMBL/GenBank/DDBJ databases">
        <authorList>
            <person name="Varghese N."/>
            <person name="Submissions S."/>
        </authorList>
    </citation>
    <scope>NUCLEOTIDE SEQUENCE [LARGE SCALE GENOMIC DNA]</scope>
    <source>
        <strain evidence="3">DSM 22127</strain>
    </source>
</reference>
<dbReference type="RefSeq" id="WP_091731211.1">
    <property type="nucleotide sequence ID" value="NZ_LT629757.1"/>
</dbReference>
<dbReference type="EMBL" id="LT629757">
    <property type="protein sequence ID" value="SDS89849.1"/>
    <property type="molecule type" value="Genomic_DNA"/>
</dbReference>
<dbReference type="Pfam" id="PF04244">
    <property type="entry name" value="DPRP"/>
    <property type="match status" value="1"/>
</dbReference>
<dbReference type="GO" id="GO:0016829">
    <property type="term" value="F:lyase activity"/>
    <property type="evidence" value="ECO:0007669"/>
    <property type="project" value="UniProtKB-KW"/>
</dbReference>
<proteinExistence type="predicted"/>
<dbReference type="PANTHER" id="PTHR38657:SF1">
    <property type="entry name" value="SLR1343 PROTEIN"/>
    <property type="match status" value="1"/>
</dbReference>
<feature type="region of interest" description="Disordered" evidence="1">
    <location>
        <begin position="152"/>
        <end position="188"/>
    </location>
</feature>
<dbReference type="SUPFAM" id="SSF48173">
    <property type="entry name" value="Cryptochrome/photolyase FAD-binding domain"/>
    <property type="match status" value="1"/>
</dbReference>
<dbReference type="Proteomes" id="UP000198859">
    <property type="component" value="Chromosome I"/>
</dbReference>
<keyword evidence="2" id="KW-0456">Lyase</keyword>
<dbReference type="Gene3D" id="1.10.579.10">
    <property type="entry name" value="DNA Cyclobutane Dipyrimidine Photolyase, subunit A, domain 3"/>
    <property type="match status" value="1"/>
</dbReference>
<evidence type="ECO:0000313" key="2">
    <source>
        <dbReference type="EMBL" id="SDS89849.1"/>
    </source>
</evidence>
<keyword evidence="3" id="KW-1185">Reference proteome</keyword>
<evidence type="ECO:0000313" key="3">
    <source>
        <dbReference type="Proteomes" id="UP000198859"/>
    </source>
</evidence>
<organism evidence="2 3">
    <name type="scientific">Nocardioides scoriae</name>
    <dbReference type="NCBI Taxonomy" id="642780"/>
    <lineage>
        <taxon>Bacteria</taxon>
        <taxon>Bacillati</taxon>
        <taxon>Actinomycetota</taxon>
        <taxon>Actinomycetes</taxon>
        <taxon>Propionibacteriales</taxon>
        <taxon>Nocardioidaceae</taxon>
        <taxon>Nocardioides</taxon>
    </lineage>
</organism>
<dbReference type="Gene3D" id="3.40.50.620">
    <property type="entry name" value="HUPs"/>
    <property type="match status" value="1"/>
</dbReference>
<sequence length="504" mass="57018">MAGQTTRWLFGDQLGPHFADDHDGDFLLIESRRVFARKRYHRAKAHLVLSAMRHRAVELGDRVRYVQSDTYVGGLGRRTRDLQVVAPTSYAARDLVDRLVADPDRPRDIERLAARGFVTSQADFAHWAEGRGGKRLLMEDFYRDARRRHGVLLEGSSPDPEGGRWNLDHENREPPPKGATTLGVDPPPWPEEDEIDAEVRADLDRWEADGDVSFLGQDGPRLFAATRAEAEAVLDHFLAHRLATFGAHEDAILEGDPWMSHSMLSAPMNLGLLDPLDVVRRAEEVYRSGDVPLASVEGFVRQVMGWRDYIWHLYWHLGPDYRRGNALQHRRELPDWFAELDGSATRARCLSHTLDGVAERGWVHHIPRLMVLGSYGLQRGWSPQELTDWFHRAFVDGYDWVMVPNVVGMSQHADGGVLATKPYTSGGAYLNKMSDHCGSCELKPTVRVGDDACPFTAGYWWFLDRHREELGANQRMARAVNGLGRLKDLPELVEQEERRGSSAP</sequence>
<feature type="compositionally biased region" description="Basic and acidic residues" evidence="1">
    <location>
        <begin position="166"/>
        <end position="175"/>
    </location>
</feature>